<keyword evidence="4" id="KW-0408">Iron</keyword>
<dbReference type="OrthoDB" id="9805533at2"/>
<dbReference type="SMART" id="SM00928">
    <property type="entry name" value="NADH_4Fe-4S"/>
    <property type="match status" value="1"/>
</dbReference>
<accession>A0A5P8P1V9</accession>
<keyword evidence="5" id="KW-0411">Iron-sulfur</keyword>
<dbReference type="Pfam" id="PF10589">
    <property type="entry name" value="NADH_4Fe-4S"/>
    <property type="match status" value="1"/>
</dbReference>
<proteinExistence type="inferred from homology"/>
<dbReference type="GO" id="GO:0046872">
    <property type="term" value="F:metal ion binding"/>
    <property type="evidence" value="ECO:0007669"/>
    <property type="project" value="UniProtKB-KW"/>
</dbReference>
<dbReference type="Gene3D" id="1.20.1440.230">
    <property type="entry name" value="NADH-ubiquinone oxidoreductase 51kDa subunit, iron-sulphur binding domain"/>
    <property type="match status" value="1"/>
</dbReference>
<keyword evidence="8" id="KW-1185">Reference proteome</keyword>
<dbReference type="PROSITE" id="PS00645">
    <property type="entry name" value="COMPLEX1_51K_2"/>
    <property type="match status" value="1"/>
</dbReference>
<evidence type="ECO:0000256" key="5">
    <source>
        <dbReference type="ARBA" id="ARBA00023014"/>
    </source>
</evidence>
<evidence type="ECO:0000256" key="1">
    <source>
        <dbReference type="ARBA" id="ARBA00007523"/>
    </source>
</evidence>
<dbReference type="InterPro" id="IPR019575">
    <property type="entry name" value="Nuop51_4Fe4S-bd"/>
</dbReference>
<dbReference type="Gene3D" id="3.10.20.600">
    <property type="match status" value="1"/>
</dbReference>
<evidence type="ECO:0000256" key="3">
    <source>
        <dbReference type="ARBA" id="ARBA00022723"/>
    </source>
</evidence>
<dbReference type="FunFam" id="1.20.1440.230:FF:000001">
    <property type="entry name" value="Mitochondrial NADH dehydrogenase flavoprotein 1"/>
    <property type="match status" value="1"/>
</dbReference>
<dbReference type="AlphaFoldDB" id="A0A5P8P1V9"/>
<dbReference type="Pfam" id="PF01512">
    <property type="entry name" value="Complex1_51K"/>
    <property type="match status" value="1"/>
</dbReference>
<dbReference type="PANTHER" id="PTHR43578">
    <property type="entry name" value="NADH-QUINONE OXIDOREDUCTASE SUBUNIT F"/>
    <property type="match status" value="1"/>
</dbReference>
<evidence type="ECO:0000256" key="4">
    <source>
        <dbReference type="ARBA" id="ARBA00023004"/>
    </source>
</evidence>
<name>A0A5P8P1V9_9BACT</name>
<dbReference type="Gene3D" id="3.40.50.11540">
    <property type="entry name" value="NADH-ubiquinone oxidoreductase 51kDa subunit"/>
    <property type="match status" value="1"/>
</dbReference>
<evidence type="ECO:0000256" key="2">
    <source>
        <dbReference type="ARBA" id="ARBA00022485"/>
    </source>
</evidence>
<evidence type="ECO:0000259" key="6">
    <source>
        <dbReference type="SMART" id="SM00928"/>
    </source>
</evidence>
<keyword evidence="2" id="KW-0004">4Fe-4S</keyword>
<dbReference type="InterPro" id="IPR001949">
    <property type="entry name" value="NADH-UbQ_OxRdtase_51kDa_CS"/>
</dbReference>
<dbReference type="FunFam" id="3.40.50.11540:FF:000001">
    <property type="entry name" value="NADH dehydrogenase [ubiquinone] flavoprotein 1, mitochondrial"/>
    <property type="match status" value="1"/>
</dbReference>
<dbReference type="InterPro" id="IPR011538">
    <property type="entry name" value="Nuo51_FMN-bd"/>
</dbReference>
<dbReference type="InterPro" id="IPR037207">
    <property type="entry name" value="Nuop51_4Fe4S-bd_sf"/>
</dbReference>
<sequence>MRDARLVSKRFDIKDSFKIEVAKANGIYTDALKRAYKLEPLEIIDIIKQSGLRGKGGGGAPAGDKWLLMPQDSDKPSFLAINCDESEPGTFKDRQIISKDPHLLIEGILITCRAIKAKHAYIYIRGEYKQFQDILQAAIDEAYEDGLLKECDITIHRGAGAYICGEKSALLESMEGKRGHPRLKPKQKECEWYFGNPTLVNNVETIASVPYIIEHGAEAYRKFGTQKSPGTMLFAMSGHVKNRGVYEAEFGISMWDYIQHFGGGIKNDKKLKAVIPGGASTDVLTAGEVLNAKLDYESMREMGSSLGTGGMIVMDEDTNMVEALKNLLEFYHEESCGQCTPCREGTGWSEKLVAKILDGKANSEDIDKLLEISDTMNGKTICVFAPAVSCVINSFIKKFRNEFEAYNNNSTEDIK</sequence>
<dbReference type="Proteomes" id="UP000326944">
    <property type="component" value="Chromosome"/>
</dbReference>
<dbReference type="SUPFAM" id="SSF142019">
    <property type="entry name" value="Nqo1 FMN-binding domain-like"/>
    <property type="match status" value="1"/>
</dbReference>
<dbReference type="SUPFAM" id="SSF140490">
    <property type="entry name" value="Nqo1C-terminal domain-like"/>
    <property type="match status" value="1"/>
</dbReference>
<dbReference type="Pfam" id="PF22461">
    <property type="entry name" value="SLBB_2"/>
    <property type="match status" value="1"/>
</dbReference>
<dbReference type="RefSeq" id="WP_152307504.1">
    <property type="nucleotide sequence ID" value="NZ_CP043617.1"/>
</dbReference>
<evidence type="ECO:0000313" key="8">
    <source>
        <dbReference type="Proteomes" id="UP000326944"/>
    </source>
</evidence>
<protein>
    <submittedName>
        <fullName evidence="7">NADH-quinone oxidoreductase subunit NuoF</fullName>
    </submittedName>
</protein>
<evidence type="ECO:0000313" key="7">
    <source>
        <dbReference type="EMBL" id="QFR49560.1"/>
    </source>
</evidence>
<dbReference type="GO" id="GO:0010181">
    <property type="term" value="F:FMN binding"/>
    <property type="evidence" value="ECO:0007669"/>
    <property type="project" value="InterPro"/>
</dbReference>
<gene>
    <name evidence="7" type="primary">nuoF</name>
    <name evidence="7" type="ORF">FJR48_07360</name>
</gene>
<dbReference type="SUPFAM" id="SSF142984">
    <property type="entry name" value="Nqo1 middle domain-like"/>
    <property type="match status" value="1"/>
</dbReference>
<comment type="similarity">
    <text evidence="1">Belongs to the complex I 51 kDa subunit family.</text>
</comment>
<keyword evidence="3" id="KW-0479">Metal-binding</keyword>
<reference evidence="7 8" key="1">
    <citation type="submission" date="2019-09" db="EMBL/GenBank/DDBJ databases">
        <title>Sulfurimonas gotlandica sp. nov., a chemoautotrophic and psychrotolerant epsilonproteobacterium isolated from a pelagic redoxcline, and an emended description of the genus Sulfurimonas.</title>
        <authorList>
            <person name="Wang S."/>
            <person name="Jiang L."/>
            <person name="Shao S."/>
        </authorList>
    </citation>
    <scope>NUCLEOTIDE SEQUENCE [LARGE SCALE GENOMIC DNA]</scope>
    <source>
        <strain evidence="7 8">GYSZ_1</strain>
    </source>
</reference>
<dbReference type="EMBL" id="CP043617">
    <property type="protein sequence ID" value="QFR49560.1"/>
    <property type="molecule type" value="Genomic_DNA"/>
</dbReference>
<dbReference type="GO" id="GO:0051539">
    <property type="term" value="F:4 iron, 4 sulfur cluster binding"/>
    <property type="evidence" value="ECO:0007669"/>
    <property type="project" value="UniProtKB-KW"/>
</dbReference>
<dbReference type="PANTHER" id="PTHR43578:SF3">
    <property type="entry name" value="NADH-QUINONE OXIDOREDUCTASE SUBUNIT F"/>
    <property type="match status" value="1"/>
</dbReference>
<dbReference type="GO" id="GO:0008137">
    <property type="term" value="F:NADH dehydrogenase (ubiquinone) activity"/>
    <property type="evidence" value="ECO:0007669"/>
    <property type="project" value="InterPro"/>
</dbReference>
<dbReference type="KEGG" id="sulg:FJR48_07360"/>
<dbReference type="InterPro" id="IPR054765">
    <property type="entry name" value="SLBB_dom"/>
</dbReference>
<dbReference type="NCBIfam" id="NF010120">
    <property type="entry name" value="PRK13596.1"/>
    <property type="match status" value="1"/>
</dbReference>
<feature type="domain" description="NADH-ubiquinone oxidoreductase 51kDa subunit iron-sulphur binding" evidence="6">
    <location>
        <begin position="321"/>
        <end position="366"/>
    </location>
</feature>
<organism evidence="7 8">
    <name type="scientific">Sulfurimonas lithotrophica</name>
    <dbReference type="NCBI Taxonomy" id="2590022"/>
    <lineage>
        <taxon>Bacteria</taxon>
        <taxon>Pseudomonadati</taxon>
        <taxon>Campylobacterota</taxon>
        <taxon>Epsilonproteobacteria</taxon>
        <taxon>Campylobacterales</taxon>
        <taxon>Sulfurimonadaceae</taxon>
        <taxon>Sulfurimonas</taxon>
    </lineage>
</organism>
<dbReference type="InterPro" id="IPR037225">
    <property type="entry name" value="Nuo51_FMN-bd_sf"/>
</dbReference>